<reference evidence="3" key="1">
    <citation type="journal article" date="2019" name="Int. J. Syst. Evol. Microbiol.">
        <title>The Global Catalogue of Microorganisms (GCM) 10K type strain sequencing project: providing services to taxonomists for standard genome sequencing and annotation.</title>
        <authorList>
            <consortium name="The Broad Institute Genomics Platform"/>
            <consortium name="The Broad Institute Genome Sequencing Center for Infectious Disease"/>
            <person name="Wu L."/>
            <person name="Ma J."/>
        </authorList>
    </citation>
    <scope>NUCLEOTIDE SEQUENCE [LARGE SCALE GENOMIC DNA]</scope>
    <source>
        <strain evidence="3">JCM 17938</strain>
    </source>
</reference>
<evidence type="ECO:0000256" key="1">
    <source>
        <dbReference type="SAM" id="Phobius"/>
    </source>
</evidence>
<keyword evidence="1" id="KW-0812">Transmembrane</keyword>
<feature type="transmembrane region" description="Helical" evidence="1">
    <location>
        <begin position="218"/>
        <end position="238"/>
    </location>
</feature>
<evidence type="ECO:0000313" key="2">
    <source>
        <dbReference type="EMBL" id="GAA4615130.1"/>
    </source>
</evidence>
<accession>A0ABP8TVC7</accession>
<organism evidence="2 3">
    <name type="scientific">Actinoallomurus liliacearum</name>
    <dbReference type="NCBI Taxonomy" id="1080073"/>
    <lineage>
        <taxon>Bacteria</taxon>
        <taxon>Bacillati</taxon>
        <taxon>Actinomycetota</taxon>
        <taxon>Actinomycetes</taxon>
        <taxon>Streptosporangiales</taxon>
        <taxon>Thermomonosporaceae</taxon>
        <taxon>Actinoallomurus</taxon>
    </lineage>
</organism>
<evidence type="ECO:0000313" key="3">
    <source>
        <dbReference type="Proteomes" id="UP001500212"/>
    </source>
</evidence>
<feature type="transmembrane region" description="Helical" evidence="1">
    <location>
        <begin position="12"/>
        <end position="35"/>
    </location>
</feature>
<comment type="caution">
    <text evidence="2">The sequence shown here is derived from an EMBL/GenBank/DDBJ whole genome shotgun (WGS) entry which is preliminary data.</text>
</comment>
<dbReference type="Pfam" id="PF19560">
    <property type="entry name" value="DUF6082"/>
    <property type="match status" value="1"/>
</dbReference>
<sequence>MPRGAPRSTRISLVVTLLLVVVLSVSLIGVSPLALDAFQGSTSHWNRLSSIGQTYGAASAVLSVLAVIGVAVTLTLQARESRAIRLQAIRESHTRLLEMAMNDPELNKVWGPSGLADPFVLQRQNMYANMIISQWEMSYATRTLTDDHLRLLAAEFLSGTIGREFWALARRARLDTSESKLHRRFHEIIDEEYQRLRDTPAIPPPDPENPSGDDKRRWWRALGIGLAVTCLGLVIRFVQRDQKFRSSR</sequence>
<keyword evidence="3" id="KW-1185">Reference proteome</keyword>
<proteinExistence type="predicted"/>
<dbReference type="InterPro" id="IPR045728">
    <property type="entry name" value="DUF6082"/>
</dbReference>
<gene>
    <name evidence="2" type="ORF">GCM10023195_66470</name>
</gene>
<dbReference type="EMBL" id="BAABHJ010000027">
    <property type="protein sequence ID" value="GAA4615130.1"/>
    <property type="molecule type" value="Genomic_DNA"/>
</dbReference>
<name>A0ABP8TVC7_9ACTN</name>
<protein>
    <recommendedName>
        <fullName evidence="4">DUF4760 domain-containing protein</fullName>
    </recommendedName>
</protein>
<keyword evidence="1" id="KW-0472">Membrane</keyword>
<feature type="transmembrane region" description="Helical" evidence="1">
    <location>
        <begin position="55"/>
        <end position="76"/>
    </location>
</feature>
<dbReference type="Proteomes" id="UP001500212">
    <property type="component" value="Unassembled WGS sequence"/>
</dbReference>
<keyword evidence="1" id="KW-1133">Transmembrane helix</keyword>
<evidence type="ECO:0008006" key="4">
    <source>
        <dbReference type="Google" id="ProtNLM"/>
    </source>
</evidence>